<evidence type="ECO:0000313" key="2">
    <source>
        <dbReference type="Proteomes" id="UP000000637"/>
    </source>
</evidence>
<evidence type="ECO:0000313" key="1">
    <source>
        <dbReference type="EMBL" id="ABM07365.1"/>
    </source>
</evidence>
<dbReference type="HOGENOM" id="CLU_3284070_0_0_11"/>
<dbReference type="RefSeq" id="WP_011774111.1">
    <property type="nucleotide sequence ID" value="NC_008711.1"/>
</dbReference>
<accession>A1R4K2</accession>
<dbReference type="EMBL" id="CP000474">
    <property type="protein sequence ID" value="ABM07365.1"/>
    <property type="molecule type" value="Genomic_DNA"/>
</dbReference>
<name>A1R4K2_PAEAT</name>
<dbReference type="AlphaFoldDB" id="A1R4K2"/>
<protein>
    <submittedName>
        <fullName evidence="1">Uncharacterized protein</fullName>
    </submittedName>
</protein>
<gene>
    <name evidence="1" type="ordered locus">AAur_1390</name>
</gene>
<proteinExistence type="predicted"/>
<dbReference type="KEGG" id="aau:AAur_1390"/>
<keyword evidence="2" id="KW-1185">Reference proteome</keyword>
<reference evidence="1 2" key="1">
    <citation type="journal article" date="2006" name="PLoS Genet.">
        <title>Secrets of soil survival revealed by the genome sequence of Arthrobacter aurescens TC1.</title>
        <authorList>
            <person name="Mongodin E.F."/>
            <person name="Shapir N."/>
            <person name="Daugherty S.C."/>
            <person name="DeBoy R.T."/>
            <person name="Emerson J.B."/>
            <person name="Shvartzbeyn A."/>
            <person name="Radune D."/>
            <person name="Vamathevan J."/>
            <person name="Riggs F."/>
            <person name="Grinberg V."/>
            <person name="Khouri H."/>
            <person name="Wackett L.P."/>
            <person name="Nelson K.E."/>
            <person name="Sadowsky M.J."/>
        </authorList>
    </citation>
    <scope>NUCLEOTIDE SEQUENCE [LARGE SCALE GENOMIC DNA]</scope>
    <source>
        <strain evidence="1 2">TC1</strain>
    </source>
</reference>
<organism evidence="1 2">
    <name type="scientific">Paenarthrobacter aurescens (strain TC1)</name>
    <dbReference type="NCBI Taxonomy" id="290340"/>
    <lineage>
        <taxon>Bacteria</taxon>
        <taxon>Bacillati</taxon>
        <taxon>Actinomycetota</taxon>
        <taxon>Actinomycetes</taxon>
        <taxon>Micrococcales</taxon>
        <taxon>Micrococcaceae</taxon>
        <taxon>Paenarthrobacter</taxon>
    </lineage>
</organism>
<dbReference type="Proteomes" id="UP000000637">
    <property type="component" value="Chromosome"/>
</dbReference>
<sequence length="40" mass="4043">MAAEHVAENSPLAIDGRAITGTTATSKDGKIIECEQGEGA</sequence>